<dbReference type="Proteomes" id="UP000198856">
    <property type="component" value="Unassembled WGS sequence"/>
</dbReference>
<feature type="region of interest" description="Disordered" evidence="1">
    <location>
        <begin position="30"/>
        <end position="54"/>
    </location>
</feature>
<organism evidence="2 3">
    <name type="scientific">Halovenus aranensis</name>
    <dbReference type="NCBI Taxonomy" id="890420"/>
    <lineage>
        <taxon>Archaea</taxon>
        <taxon>Methanobacteriati</taxon>
        <taxon>Methanobacteriota</taxon>
        <taxon>Stenosarchaea group</taxon>
        <taxon>Halobacteria</taxon>
        <taxon>Halobacteriales</taxon>
        <taxon>Haloarculaceae</taxon>
        <taxon>Halovenus</taxon>
    </lineage>
</organism>
<dbReference type="OrthoDB" id="183484at2157"/>
<dbReference type="GO" id="GO:0009055">
    <property type="term" value="F:electron transfer activity"/>
    <property type="evidence" value="ECO:0007669"/>
    <property type="project" value="InterPro"/>
</dbReference>
<dbReference type="EMBL" id="FNFC01000009">
    <property type="protein sequence ID" value="SDJ80863.1"/>
    <property type="molecule type" value="Genomic_DNA"/>
</dbReference>
<evidence type="ECO:0000313" key="3">
    <source>
        <dbReference type="Proteomes" id="UP000198856"/>
    </source>
</evidence>
<sequence length="155" mass="16512">MSDDSSALSRRRLLTTTGALSATALAGCLGSDGGGPENEQLADTRERPLPEGAENCVSTMGIERDPDGLTAKENVDYQFHPNYTGDSGFIELCANCQFFCPGNNFDSSDSSDTTIGACAAVEGGIYSQDWCALWQPVDGLEEQDRSRARGSQTEN</sequence>
<evidence type="ECO:0000256" key="1">
    <source>
        <dbReference type="SAM" id="MobiDB-lite"/>
    </source>
</evidence>
<evidence type="ECO:0008006" key="4">
    <source>
        <dbReference type="Google" id="ProtNLM"/>
    </source>
</evidence>
<name>A0A1G8WRV5_9EURY</name>
<dbReference type="STRING" id="890420.SAMN05216226_109168"/>
<dbReference type="InterPro" id="IPR036369">
    <property type="entry name" value="HIPIP_sf"/>
</dbReference>
<gene>
    <name evidence="2" type="ORF">SAMN05216226_109168</name>
</gene>
<dbReference type="GO" id="GO:0019646">
    <property type="term" value="P:aerobic electron transport chain"/>
    <property type="evidence" value="ECO:0007669"/>
    <property type="project" value="InterPro"/>
</dbReference>
<dbReference type="InterPro" id="IPR006311">
    <property type="entry name" value="TAT_signal"/>
</dbReference>
<dbReference type="RefSeq" id="WP_092702856.1">
    <property type="nucleotide sequence ID" value="NZ_FNFC01000009.1"/>
</dbReference>
<dbReference type="AlphaFoldDB" id="A0A1G8WRV5"/>
<evidence type="ECO:0000313" key="2">
    <source>
        <dbReference type="EMBL" id="SDJ80863.1"/>
    </source>
</evidence>
<reference evidence="2 3" key="1">
    <citation type="submission" date="2016-10" db="EMBL/GenBank/DDBJ databases">
        <authorList>
            <person name="de Groot N.N."/>
        </authorList>
    </citation>
    <scope>NUCLEOTIDE SEQUENCE [LARGE SCALE GENOMIC DNA]</scope>
    <source>
        <strain evidence="2 3">IBRC-M10015</strain>
    </source>
</reference>
<protein>
    <recommendedName>
        <fullName evidence="4">High potential iron-sulfur protein</fullName>
    </recommendedName>
</protein>
<keyword evidence="3" id="KW-1185">Reference proteome</keyword>
<proteinExistence type="predicted"/>
<dbReference type="PROSITE" id="PS51318">
    <property type="entry name" value="TAT"/>
    <property type="match status" value="1"/>
</dbReference>
<dbReference type="Gene3D" id="4.10.490.10">
    <property type="entry name" value="High potential iron-sulphur protein"/>
    <property type="match status" value="1"/>
</dbReference>
<accession>A0A1G8WRV5</accession>